<dbReference type="EMBL" id="HBEF01008478">
    <property type="protein sequence ID" value="CAD8333226.1"/>
    <property type="molecule type" value="Transcribed_RNA"/>
</dbReference>
<evidence type="ECO:0000313" key="2">
    <source>
        <dbReference type="EMBL" id="CAD8333226.1"/>
    </source>
</evidence>
<dbReference type="AlphaFoldDB" id="A0A7R9WTW6"/>
<gene>
    <name evidence="2" type="ORF">CAUS1442_LOCUS5327</name>
</gene>
<organism evidence="2">
    <name type="scientific">Craspedostauros australis</name>
    <dbReference type="NCBI Taxonomy" id="1486917"/>
    <lineage>
        <taxon>Eukaryota</taxon>
        <taxon>Sar</taxon>
        <taxon>Stramenopiles</taxon>
        <taxon>Ochrophyta</taxon>
        <taxon>Bacillariophyta</taxon>
        <taxon>Bacillariophyceae</taxon>
        <taxon>Bacillariophycidae</taxon>
        <taxon>Naviculales</taxon>
        <taxon>Naviculaceae</taxon>
        <taxon>Craspedostauros</taxon>
    </lineage>
</organism>
<accession>A0A7R9WTW6</accession>
<evidence type="ECO:0000256" key="1">
    <source>
        <dbReference type="SAM" id="MobiDB-lite"/>
    </source>
</evidence>
<reference evidence="2" key="1">
    <citation type="submission" date="2021-01" db="EMBL/GenBank/DDBJ databases">
        <authorList>
            <person name="Corre E."/>
            <person name="Pelletier E."/>
            <person name="Niang G."/>
            <person name="Scheremetjew M."/>
            <person name="Finn R."/>
            <person name="Kale V."/>
            <person name="Holt S."/>
            <person name="Cochrane G."/>
            <person name="Meng A."/>
            <person name="Brown T."/>
            <person name="Cohen L."/>
        </authorList>
    </citation>
    <scope>NUCLEOTIDE SEQUENCE</scope>
    <source>
        <strain evidence="2">CCMP3328</strain>
    </source>
</reference>
<feature type="region of interest" description="Disordered" evidence="1">
    <location>
        <begin position="69"/>
        <end position="105"/>
    </location>
</feature>
<proteinExistence type="predicted"/>
<sequence length="105" mass="11283">MHTIAALCCTAMRRADPTIQNSVFHSDVLAQPSLSLLLSAHKHEPRSMHTGRQPHCFAPLVLPPPLRTETGLASVDDMETSGDAALRRRRTGGLGLRGPSSSETS</sequence>
<name>A0A7R9WTW6_9STRA</name>
<protein>
    <submittedName>
        <fullName evidence="2">Uncharacterized protein</fullName>
    </submittedName>
</protein>